<sequence>MNGRSITVVAAQRLNPQMPYNPVFAVESWKTIFYLRLVPQENQTYTFLNALSPTHLDKVLDSWFDTDAPLDELCDLQSSVFSDSQSYGEALAALHVRLLSPPIMPQQFVDELMRQTHLAYPYLSAKDKDNVVLHHFIKGHPKGDLSRSF</sequence>
<name>A0A183SC81_SCHSO</name>
<evidence type="ECO:0000313" key="3">
    <source>
        <dbReference type="WBParaSite" id="SSLN_0000189701-mRNA-1"/>
    </source>
</evidence>
<keyword evidence="2" id="KW-1185">Reference proteome</keyword>
<reference evidence="3" key="1">
    <citation type="submission" date="2016-06" db="UniProtKB">
        <authorList>
            <consortium name="WormBaseParasite"/>
        </authorList>
    </citation>
    <scope>IDENTIFICATION</scope>
</reference>
<proteinExistence type="predicted"/>
<evidence type="ECO:0000313" key="2">
    <source>
        <dbReference type="Proteomes" id="UP000275846"/>
    </source>
</evidence>
<dbReference type="OrthoDB" id="6315505at2759"/>
<dbReference type="AlphaFoldDB" id="A0A183SC81"/>
<accession>A0A183SC81</accession>
<evidence type="ECO:0000313" key="1">
    <source>
        <dbReference type="EMBL" id="VDL88214.1"/>
    </source>
</evidence>
<organism evidence="3">
    <name type="scientific">Schistocephalus solidus</name>
    <name type="common">Tapeworm</name>
    <dbReference type="NCBI Taxonomy" id="70667"/>
    <lineage>
        <taxon>Eukaryota</taxon>
        <taxon>Metazoa</taxon>
        <taxon>Spiralia</taxon>
        <taxon>Lophotrochozoa</taxon>
        <taxon>Platyhelminthes</taxon>
        <taxon>Cestoda</taxon>
        <taxon>Eucestoda</taxon>
        <taxon>Diphyllobothriidea</taxon>
        <taxon>Diphyllobothriidae</taxon>
        <taxon>Schistocephalus</taxon>
    </lineage>
</organism>
<protein>
    <submittedName>
        <fullName evidence="3">BTB domain-containing protein</fullName>
    </submittedName>
</protein>
<dbReference type="EMBL" id="UYSU01007710">
    <property type="protein sequence ID" value="VDL88214.1"/>
    <property type="molecule type" value="Genomic_DNA"/>
</dbReference>
<dbReference type="Proteomes" id="UP000275846">
    <property type="component" value="Unassembled WGS sequence"/>
</dbReference>
<dbReference type="WBParaSite" id="SSLN_0000189701-mRNA-1">
    <property type="protein sequence ID" value="SSLN_0000189701-mRNA-1"/>
    <property type="gene ID" value="SSLN_0000189701"/>
</dbReference>
<reference evidence="1 2" key="2">
    <citation type="submission" date="2018-11" db="EMBL/GenBank/DDBJ databases">
        <authorList>
            <consortium name="Pathogen Informatics"/>
        </authorList>
    </citation>
    <scope>NUCLEOTIDE SEQUENCE [LARGE SCALE GENOMIC DNA]</scope>
    <source>
        <strain evidence="1 2">NST_G2</strain>
    </source>
</reference>
<gene>
    <name evidence="1" type="ORF">SSLN_LOCUS1829</name>
</gene>